<dbReference type="InterPro" id="IPR000182">
    <property type="entry name" value="GNAT_dom"/>
</dbReference>
<dbReference type="CDD" id="cd04301">
    <property type="entry name" value="NAT_SF"/>
    <property type="match status" value="1"/>
</dbReference>
<organism evidence="4 5">
    <name type="scientific">Paenibacillus pectinilyticus</name>
    <dbReference type="NCBI Taxonomy" id="512399"/>
    <lineage>
        <taxon>Bacteria</taxon>
        <taxon>Bacillati</taxon>
        <taxon>Bacillota</taxon>
        <taxon>Bacilli</taxon>
        <taxon>Bacillales</taxon>
        <taxon>Paenibacillaceae</taxon>
        <taxon>Paenibacillus</taxon>
    </lineage>
</organism>
<proteinExistence type="predicted"/>
<gene>
    <name evidence="4" type="ORF">A8709_07440</name>
</gene>
<dbReference type="EMBL" id="LYPC01000028">
    <property type="protein sequence ID" value="OCT11599.1"/>
    <property type="molecule type" value="Genomic_DNA"/>
</dbReference>
<dbReference type="Gene3D" id="3.40.630.30">
    <property type="match status" value="1"/>
</dbReference>
<dbReference type="SUPFAM" id="SSF55729">
    <property type="entry name" value="Acyl-CoA N-acyltransferases (Nat)"/>
    <property type="match status" value="1"/>
</dbReference>
<keyword evidence="2" id="KW-0012">Acyltransferase</keyword>
<dbReference type="AlphaFoldDB" id="A0A1C0ZU46"/>
<dbReference type="InterPro" id="IPR016181">
    <property type="entry name" value="Acyl_CoA_acyltransferase"/>
</dbReference>
<dbReference type="PROSITE" id="PS51186">
    <property type="entry name" value="GNAT"/>
    <property type="match status" value="1"/>
</dbReference>
<reference evidence="5" key="1">
    <citation type="submission" date="2016-05" db="EMBL/GenBank/DDBJ databases">
        <title>Paenibacillus oryzae. sp. nov., isolated from the rice root.</title>
        <authorList>
            <person name="Zhang J."/>
            <person name="Zhang X."/>
        </authorList>
    </citation>
    <scope>NUCLEOTIDE SEQUENCE [LARGE SCALE GENOMIC DNA]</scope>
    <source>
        <strain evidence="5">KCTC13222</strain>
    </source>
</reference>
<dbReference type="OrthoDB" id="9799092at2"/>
<evidence type="ECO:0000259" key="3">
    <source>
        <dbReference type="PROSITE" id="PS51186"/>
    </source>
</evidence>
<accession>A0A1C0ZU46</accession>
<keyword evidence="1 4" id="KW-0808">Transferase</keyword>
<feature type="domain" description="N-acetyltransferase" evidence="3">
    <location>
        <begin position="1"/>
        <end position="167"/>
    </location>
</feature>
<dbReference type="InterPro" id="IPR050680">
    <property type="entry name" value="YpeA/RimI_acetyltransf"/>
</dbReference>
<evidence type="ECO:0000313" key="4">
    <source>
        <dbReference type="EMBL" id="OCT11599.1"/>
    </source>
</evidence>
<dbReference type="Pfam" id="PF00583">
    <property type="entry name" value="Acetyltransf_1"/>
    <property type="match status" value="1"/>
</dbReference>
<name>A0A1C0ZU46_9BACL</name>
<dbReference type="PANTHER" id="PTHR43420">
    <property type="entry name" value="ACETYLTRANSFERASE"/>
    <property type="match status" value="1"/>
</dbReference>
<keyword evidence="5" id="KW-1185">Reference proteome</keyword>
<evidence type="ECO:0000256" key="2">
    <source>
        <dbReference type="ARBA" id="ARBA00023315"/>
    </source>
</evidence>
<dbReference type="STRING" id="512399.A8709_07440"/>
<comment type="caution">
    <text evidence="4">The sequence shown here is derived from an EMBL/GenBank/DDBJ whole genome shotgun (WGS) entry which is preliminary data.</text>
</comment>
<dbReference type="GO" id="GO:0016747">
    <property type="term" value="F:acyltransferase activity, transferring groups other than amino-acyl groups"/>
    <property type="evidence" value="ECO:0007669"/>
    <property type="project" value="InterPro"/>
</dbReference>
<evidence type="ECO:0000256" key="1">
    <source>
        <dbReference type="ARBA" id="ARBA00022679"/>
    </source>
</evidence>
<evidence type="ECO:0000313" key="5">
    <source>
        <dbReference type="Proteomes" id="UP000093309"/>
    </source>
</evidence>
<sequence length="167" mass="18759">MNIRILNESNAQMYQELRLNALKINPDAFGSTFEREVLFTIETVIERIQPTKDKFVLGAFDDGGSLVGIVTFARENGLKTTHKGNVYGMYVSPKMRGLGVGKSLLLELISKARDCDGVEQINLTVVAANDSAKRLYTSLGFEVYGVERNAMKFNGQYYDEEFMVLRL</sequence>
<dbReference type="Proteomes" id="UP000093309">
    <property type="component" value="Unassembled WGS sequence"/>
</dbReference>
<protein>
    <submittedName>
        <fullName evidence="4">Acetyltransferase</fullName>
    </submittedName>
</protein>